<dbReference type="Pfam" id="PF13091">
    <property type="entry name" value="PLDc_2"/>
    <property type="match status" value="1"/>
</dbReference>
<dbReference type="AlphaFoldDB" id="E1YBZ7"/>
<dbReference type="GO" id="GO:0003824">
    <property type="term" value="F:catalytic activity"/>
    <property type="evidence" value="ECO:0007669"/>
    <property type="project" value="InterPro"/>
</dbReference>
<dbReference type="SUPFAM" id="SSF56024">
    <property type="entry name" value="Phospholipase D/nuclease"/>
    <property type="match status" value="1"/>
</dbReference>
<dbReference type="EMBL" id="FR695868">
    <property type="protein sequence ID" value="CBX28091.1"/>
    <property type="molecule type" value="Genomic_DNA"/>
</dbReference>
<dbReference type="Gene3D" id="3.30.870.10">
    <property type="entry name" value="Endonuclease Chain A"/>
    <property type="match status" value="1"/>
</dbReference>
<accession>E1YBZ7</accession>
<dbReference type="InterPro" id="IPR001736">
    <property type="entry name" value="PLipase_D/transphosphatidylase"/>
</dbReference>
<dbReference type="PROSITE" id="PS50035">
    <property type="entry name" value="PLD"/>
    <property type="match status" value="1"/>
</dbReference>
<evidence type="ECO:0000313" key="2">
    <source>
        <dbReference type="EMBL" id="CBX28091.1"/>
    </source>
</evidence>
<dbReference type="InterPro" id="IPR025202">
    <property type="entry name" value="PLD-like_dom"/>
</dbReference>
<reference evidence="2" key="1">
    <citation type="journal article" date="2011" name="Environ. Microbiol.">
        <title>Genomic insights into the metabolic potential of the polycyclic aromatic hydrocarbon degrading sulfate-reducing Deltaproteobacterium N47.</title>
        <authorList>
            <person name="Bergmann F."/>
            <person name="Selesi D."/>
            <person name="Weinmaier T."/>
            <person name="Tischler P."/>
            <person name="Rattei T."/>
            <person name="Meckenstock R.U."/>
        </authorList>
    </citation>
    <scope>NUCLEOTIDE SEQUENCE</scope>
</reference>
<dbReference type="GO" id="GO:0006793">
    <property type="term" value="P:phosphorus metabolic process"/>
    <property type="evidence" value="ECO:0007669"/>
    <property type="project" value="UniProtKB-ARBA"/>
</dbReference>
<organism evidence="2">
    <name type="scientific">uncultured Desulfobacterium sp</name>
    <dbReference type="NCBI Taxonomy" id="201089"/>
    <lineage>
        <taxon>Bacteria</taxon>
        <taxon>Pseudomonadati</taxon>
        <taxon>Thermodesulfobacteriota</taxon>
        <taxon>Desulfobacteria</taxon>
        <taxon>Desulfobacterales</taxon>
        <taxon>Desulfobacteriaceae</taxon>
        <taxon>Desulfobacterium</taxon>
        <taxon>environmental samples</taxon>
    </lineage>
</organism>
<sequence length="424" mass="48804">MNINLYSNRNSRSDFIQNAVNSLIAKANNINIAVAFLTDISVLEHLSSQGCRVRIVVRLGFPTAPNALEALLKITNIEARFFSDRSFHPKLYIFGTSGALVGSANLTNSAMTTNQEIMVHIDAEDNIFTELVDLFSEYWEESKVLTQEIVKDYKKIYESFKSLSSDVSKIETEIHKKIGKVVGFNIGRDKTKQSKKNLFVEDYRKTYQESVSAFNAIRKVYEDIGKRKRSESEIPLRLEIDSFISFVRDKHAQKDSWKKTPIDSGESQNKKIKKLIEEWHQTPWPHFEETIVNETFPRLNTVFASDKSILDSNPDEIFQALCTLHSFRDRLRFYSGGLNTLKEEFLGKNDINQVKESLTYLVHGNAEIVERMANLIFNKQYKLNAFGQSNVQELIGWKNNEELPVINGRTTKVLRYFGFDVRQL</sequence>
<gene>
    <name evidence="2" type="ORF">N47_G34150</name>
</gene>
<evidence type="ECO:0000259" key="1">
    <source>
        <dbReference type="PROSITE" id="PS50035"/>
    </source>
</evidence>
<feature type="domain" description="PLD phosphodiesterase" evidence="1">
    <location>
        <begin position="83"/>
        <end position="110"/>
    </location>
</feature>
<protein>
    <recommendedName>
        <fullName evidence="1">PLD phosphodiesterase domain-containing protein</fullName>
    </recommendedName>
</protein>
<proteinExistence type="predicted"/>
<name>E1YBZ7_9BACT</name>